<evidence type="ECO:0000313" key="7">
    <source>
        <dbReference type="EMBL" id="PIR46382.1"/>
    </source>
</evidence>
<evidence type="ECO:0000256" key="6">
    <source>
        <dbReference type="RuleBase" id="RU003660"/>
    </source>
</evidence>
<dbReference type="AlphaFoldDB" id="A0A2H0RIJ1"/>
<comment type="caution">
    <text evidence="7">The sequence shown here is derived from an EMBL/GenBank/DDBJ whole genome shotgun (WGS) entry which is preliminary data.</text>
</comment>
<dbReference type="Proteomes" id="UP000230431">
    <property type="component" value="Unassembled WGS sequence"/>
</dbReference>
<dbReference type="InterPro" id="IPR035987">
    <property type="entry name" value="Ribosomal_uS8_sf"/>
</dbReference>
<evidence type="ECO:0000256" key="1">
    <source>
        <dbReference type="ARBA" id="ARBA00006471"/>
    </source>
</evidence>
<evidence type="ECO:0000256" key="2">
    <source>
        <dbReference type="ARBA" id="ARBA00022980"/>
    </source>
</evidence>
<name>A0A2H0RIJ1_9BACT</name>
<dbReference type="NCBIfam" id="NF001109">
    <property type="entry name" value="PRK00136.1"/>
    <property type="match status" value="1"/>
</dbReference>
<accession>A0A2H0RIJ1</accession>
<keyword evidence="5" id="KW-0694">RNA-binding</keyword>
<comment type="subunit">
    <text evidence="5">Part of the 30S ribosomal subunit. Contacts proteins S5 and S12.</text>
</comment>
<protein>
    <recommendedName>
        <fullName evidence="4 5">Small ribosomal subunit protein uS8</fullName>
    </recommendedName>
</protein>
<sequence>MVTDPISDFIIQLKNGGAAKREIVTVPASNVKQAIAETLVRHGWLAGVVKRGKKVKKFLACELVYLAGKPKIKMVKRISKPSRRVYVGANEIKSVRQGFGLTVLSTPQGVLTDKEARQAKVGGEVLFEIY</sequence>
<dbReference type="PANTHER" id="PTHR11758">
    <property type="entry name" value="40S RIBOSOMAL PROTEIN S15A"/>
    <property type="match status" value="1"/>
</dbReference>
<keyword evidence="3 5" id="KW-0687">Ribonucleoprotein</keyword>
<dbReference type="InterPro" id="IPR000630">
    <property type="entry name" value="Ribosomal_uS8"/>
</dbReference>
<dbReference type="GO" id="GO:0019843">
    <property type="term" value="F:rRNA binding"/>
    <property type="evidence" value="ECO:0007669"/>
    <property type="project" value="UniProtKB-UniRule"/>
</dbReference>
<dbReference type="Gene3D" id="3.30.1370.30">
    <property type="match status" value="1"/>
</dbReference>
<dbReference type="SUPFAM" id="SSF56047">
    <property type="entry name" value="Ribosomal protein S8"/>
    <property type="match status" value="1"/>
</dbReference>
<gene>
    <name evidence="5" type="primary">rpsH</name>
    <name evidence="7" type="ORF">COV08_00420</name>
</gene>
<comment type="similarity">
    <text evidence="1 5 6">Belongs to the universal ribosomal protein uS8 family.</text>
</comment>
<dbReference type="GO" id="GO:0005737">
    <property type="term" value="C:cytoplasm"/>
    <property type="evidence" value="ECO:0007669"/>
    <property type="project" value="UniProtKB-ARBA"/>
</dbReference>
<comment type="function">
    <text evidence="5">One of the primary rRNA binding proteins, it binds directly to 16S rRNA central domain where it helps coordinate assembly of the platform of the 30S subunit.</text>
</comment>
<evidence type="ECO:0000256" key="4">
    <source>
        <dbReference type="ARBA" id="ARBA00035258"/>
    </source>
</evidence>
<evidence type="ECO:0000313" key="8">
    <source>
        <dbReference type="Proteomes" id="UP000230431"/>
    </source>
</evidence>
<dbReference type="GO" id="GO:0006412">
    <property type="term" value="P:translation"/>
    <property type="evidence" value="ECO:0007669"/>
    <property type="project" value="UniProtKB-UniRule"/>
</dbReference>
<keyword evidence="2 5" id="KW-0689">Ribosomal protein</keyword>
<dbReference type="Pfam" id="PF00410">
    <property type="entry name" value="Ribosomal_S8"/>
    <property type="match status" value="1"/>
</dbReference>
<reference evidence="7 8" key="1">
    <citation type="submission" date="2017-09" db="EMBL/GenBank/DDBJ databases">
        <title>Depth-based differentiation of microbial function through sediment-hosted aquifers and enrichment of novel symbionts in the deep terrestrial subsurface.</title>
        <authorList>
            <person name="Probst A.J."/>
            <person name="Ladd B."/>
            <person name="Jarett J.K."/>
            <person name="Geller-Mcgrath D.E."/>
            <person name="Sieber C.M."/>
            <person name="Emerson J.B."/>
            <person name="Anantharaman K."/>
            <person name="Thomas B.C."/>
            <person name="Malmstrom R."/>
            <person name="Stieglmeier M."/>
            <person name="Klingl A."/>
            <person name="Woyke T."/>
            <person name="Ryan C.M."/>
            <person name="Banfield J.F."/>
        </authorList>
    </citation>
    <scope>NUCLEOTIDE SEQUENCE [LARGE SCALE GENOMIC DNA]</scope>
    <source>
        <strain evidence="7">CG10_big_fil_rev_8_21_14_0_10_49_38</strain>
    </source>
</reference>
<dbReference type="HAMAP" id="MF_01302_B">
    <property type="entry name" value="Ribosomal_uS8_B"/>
    <property type="match status" value="1"/>
</dbReference>
<dbReference type="EMBL" id="PCYK01000003">
    <property type="protein sequence ID" value="PIR46382.1"/>
    <property type="molecule type" value="Genomic_DNA"/>
</dbReference>
<dbReference type="Gene3D" id="3.30.1490.10">
    <property type="match status" value="1"/>
</dbReference>
<evidence type="ECO:0000256" key="5">
    <source>
        <dbReference type="HAMAP-Rule" id="MF_01302"/>
    </source>
</evidence>
<dbReference type="FunFam" id="3.30.1490.10:FF:000001">
    <property type="entry name" value="30S ribosomal protein S8"/>
    <property type="match status" value="1"/>
</dbReference>
<evidence type="ECO:0000256" key="3">
    <source>
        <dbReference type="ARBA" id="ARBA00023274"/>
    </source>
</evidence>
<keyword evidence="5" id="KW-0699">rRNA-binding</keyword>
<dbReference type="GO" id="GO:0003735">
    <property type="term" value="F:structural constituent of ribosome"/>
    <property type="evidence" value="ECO:0007669"/>
    <property type="project" value="InterPro"/>
</dbReference>
<organism evidence="7 8">
    <name type="scientific">Candidatus Vogelbacteria bacterium CG10_big_fil_rev_8_21_14_0_10_49_38</name>
    <dbReference type="NCBI Taxonomy" id="1975043"/>
    <lineage>
        <taxon>Bacteria</taxon>
        <taxon>Candidatus Vogeliibacteriota</taxon>
    </lineage>
</organism>
<dbReference type="GO" id="GO:1990904">
    <property type="term" value="C:ribonucleoprotein complex"/>
    <property type="evidence" value="ECO:0007669"/>
    <property type="project" value="UniProtKB-KW"/>
</dbReference>
<dbReference type="InterPro" id="IPR047863">
    <property type="entry name" value="Ribosomal_uS8_CS"/>
</dbReference>
<dbReference type="GO" id="GO:0005840">
    <property type="term" value="C:ribosome"/>
    <property type="evidence" value="ECO:0007669"/>
    <property type="project" value="UniProtKB-KW"/>
</dbReference>
<dbReference type="PROSITE" id="PS00053">
    <property type="entry name" value="RIBOSOMAL_S8"/>
    <property type="match status" value="1"/>
</dbReference>
<proteinExistence type="inferred from homology"/>